<evidence type="ECO:0000259" key="4">
    <source>
        <dbReference type="Pfam" id="PF00857"/>
    </source>
</evidence>
<name>A0AAD7AFT8_9AGAR</name>
<reference evidence="5" key="1">
    <citation type="submission" date="2023-03" db="EMBL/GenBank/DDBJ databases">
        <title>Massive genome expansion in bonnet fungi (Mycena s.s.) driven by repeated elements and novel gene families across ecological guilds.</title>
        <authorList>
            <consortium name="Lawrence Berkeley National Laboratory"/>
            <person name="Harder C.B."/>
            <person name="Miyauchi S."/>
            <person name="Viragh M."/>
            <person name="Kuo A."/>
            <person name="Thoen E."/>
            <person name="Andreopoulos B."/>
            <person name="Lu D."/>
            <person name="Skrede I."/>
            <person name="Drula E."/>
            <person name="Henrissat B."/>
            <person name="Morin E."/>
            <person name="Kohler A."/>
            <person name="Barry K."/>
            <person name="LaButti K."/>
            <person name="Morin E."/>
            <person name="Salamov A."/>
            <person name="Lipzen A."/>
            <person name="Mereny Z."/>
            <person name="Hegedus B."/>
            <person name="Baldrian P."/>
            <person name="Stursova M."/>
            <person name="Weitz H."/>
            <person name="Taylor A."/>
            <person name="Grigoriev I.V."/>
            <person name="Nagy L.G."/>
            <person name="Martin F."/>
            <person name="Kauserud H."/>
        </authorList>
    </citation>
    <scope>NUCLEOTIDE SEQUENCE</scope>
    <source>
        <strain evidence="5">CBHHK002</strain>
    </source>
</reference>
<evidence type="ECO:0000313" key="5">
    <source>
        <dbReference type="EMBL" id="KAJ7357339.1"/>
    </source>
</evidence>
<comment type="caution">
    <text evidence="5">The sequence shown here is derived from an EMBL/GenBank/DDBJ whole genome shotgun (WGS) entry which is preliminary data.</text>
</comment>
<sequence>MPPLHDTPILGMVARPRVEAPIQYGTDATPQGFWTEWPSGLVDVSRTSQLPPSGSGNTQVEPPPLTSALLDIPVDGERTVRVKREATALVVIDMQNFFLHPELRDHPTGLNCVDPLLKAIPALRDAGIKILWVNWGLTEHELQTIPPSLVRGFMKNERGGFGSELPGGFGRLLMRDAKNSELYGPLHDEWLKGKEGGTDFWIHKNRMSGLWGYQSSLDLFLQENGITTLLFAGVNADQCVSGTLVDAYFRGYDCLLVEDCTATGSPAGGLENVVYNAGNSYGFCTDATRLATLK</sequence>
<dbReference type="InterPro" id="IPR000868">
    <property type="entry name" value="Isochorismatase-like_dom"/>
</dbReference>
<dbReference type="AlphaFoldDB" id="A0AAD7AFT8"/>
<dbReference type="Gene3D" id="3.40.50.850">
    <property type="entry name" value="Isochorismatase-like"/>
    <property type="match status" value="1"/>
</dbReference>
<keyword evidence="2 5" id="KW-0378">Hydrolase</keyword>
<dbReference type="GO" id="GO:0016787">
    <property type="term" value="F:hydrolase activity"/>
    <property type="evidence" value="ECO:0007669"/>
    <property type="project" value="UniProtKB-KW"/>
</dbReference>
<keyword evidence="6" id="KW-1185">Reference proteome</keyword>
<evidence type="ECO:0000256" key="2">
    <source>
        <dbReference type="ARBA" id="ARBA00022801"/>
    </source>
</evidence>
<dbReference type="InterPro" id="IPR050272">
    <property type="entry name" value="Isochorismatase-like_hydrls"/>
</dbReference>
<dbReference type="EMBL" id="JARIHO010000008">
    <property type="protein sequence ID" value="KAJ7357339.1"/>
    <property type="molecule type" value="Genomic_DNA"/>
</dbReference>
<dbReference type="SUPFAM" id="SSF52499">
    <property type="entry name" value="Isochorismatase-like hydrolases"/>
    <property type="match status" value="1"/>
</dbReference>
<dbReference type="PANTHER" id="PTHR43540">
    <property type="entry name" value="PEROXYUREIDOACRYLATE/UREIDOACRYLATE AMIDOHYDROLASE-RELATED"/>
    <property type="match status" value="1"/>
</dbReference>
<proteinExistence type="inferred from homology"/>
<feature type="domain" description="Isochorismatase-like" evidence="4">
    <location>
        <begin position="87"/>
        <end position="267"/>
    </location>
</feature>
<dbReference type="CDD" id="cd00431">
    <property type="entry name" value="cysteine_hydrolases"/>
    <property type="match status" value="1"/>
</dbReference>
<feature type="region of interest" description="Disordered" evidence="3">
    <location>
        <begin position="45"/>
        <end position="65"/>
    </location>
</feature>
<dbReference type="Pfam" id="PF00857">
    <property type="entry name" value="Isochorismatase"/>
    <property type="match status" value="1"/>
</dbReference>
<comment type="similarity">
    <text evidence="1">Belongs to the isochorismatase family.</text>
</comment>
<evidence type="ECO:0000313" key="6">
    <source>
        <dbReference type="Proteomes" id="UP001218218"/>
    </source>
</evidence>
<feature type="compositionally biased region" description="Polar residues" evidence="3">
    <location>
        <begin position="45"/>
        <end position="60"/>
    </location>
</feature>
<evidence type="ECO:0000256" key="1">
    <source>
        <dbReference type="ARBA" id="ARBA00006336"/>
    </source>
</evidence>
<evidence type="ECO:0000256" key="3">
    <source>
        <dbReference type="SAM" id="MobiDB-lite"/>
    </source>
</evidence>
<dbReference type="InterPro" id="IPR036380">
    <property type="entry name" value="Isochorismatase-like_sf"/>
</dbReference>
<gene>
    <name evidence="5" type="ORF">DFH08DRAFT_481825</name>
</gene>
<protein>
    <submittedName>
        <fullName evidence="5">Isochorismatase hydrolase</fullName>
    </submittedName>
</protein>
<organism evidence="5 6">
    <name type="scientific">Mycena albidolilacea</name>
    <dbReference type="NCBI Taxonomy" id="1033008"/>
    <lineage>
        <taxon>Eukaryota</taxon>
        <taxon>Fungi</taxon>
        <taxon>Dikarya</taxon>
        <taxon>Basidiomycota</taxon>
        <taxon>Agaricomycotina</taxon>
        <taxon>Agaricomycetes</taxon>
        <taxon>Agaricomycetidae</taxon>
        <taxon>Agaricales</taxon>
        <taxon>Marasmiineae</taxon>
        <taxon>Mycenaceae</taxon>
        <taxon>Mycena</taxon>
    </lineage>
</organism>
<dbReference type="Proteomes" id="UP001218218">
    <property type="component" value="Unassembled WGS sequence"/>
</dbReference>
<accession>A0AAD7AFT8</accession>
<dbReference type="PANTHER" id="PTHR43540:SF9">
    <property type="entry name" value="FAMILY HYDROLASE, PUTATIVE (AFU_ORTHOLOGUE AFUA_2G08700)-RELATED"/>
    <property type="match status" value="1"/>
</dbReference>